<gene>
    <name evidence="3" type="ORF">CONCODRAFT_13720</name>
</gene>
<evidence type="ECO:0008006" key="5">
    <source>
        <dbReference type="Google" id="ProtNLM"/>
    </source>
</evidence>
<reference evidence="3 4" key="1">
    <citation type="journal article" date="2015" name="Genome Biol. Evol.">
        <title>Phylogenomic analyses indicate that early fungi evolved digesting cell walls of algal ancestors of land plants.</title>
        <authorList>
            <person name="Chang Y."/>
            <person name="Wang S."/>
            <person name="Sekimoto S."/>
            <person name="Aerts A.L."/>
            <person name="Choi C."/>
            <person name="Clum A."/>
            <person name="LaButti K.M."/>
            <person name="Lindquist E.A."/>
            <person name="Yee Ngan C."/>
            <person name="Ohm R.A."/>
            <person name="Salamov A.A."/>
            <person name="Grigoriev I.V."/>
            <person name="Spatafora J.W."/>
            <person name="Berbee M.L."/>
        </authorList>
    </citation>
    <scope>NUCLEOTIDE SEQUENCE [LARGE SCALE GENOMIC DNA]</scope>
    <source>
        <strain evidence="3 4">NRRL 28638</strain>
    </source>
</reference>
<feature type="chain" id="PRO_5007293956" description="Secreted protein" evidence="2">
    <location>
        <begin position="23"/>
        <end position="224"/>
    </location>
</feature>
<evidence type="ECO:0000313" key="4">
    <source>
        <dbReference type="Proteomes" id="UP000070444"/>
    </source>
</evidence>
<sequence length="224" mass="24816">MKFQLLATVLIASITSSPVGIANRQNSRSSNALYADNNFGNAESSTQPISANKLSTQSNQNQNPQHTRNSELGDLFQQIEALNNIVETEGDSLDSLSTFKTTAKAVFEGAKKFYNSPAGQKTRDVVRVLLENNQNNLANDQDFSSSDSLDSRLSTNPQLDQSDNFEAQKQEALQDLFMQIDDLNKTLEKEDGEGDNFGVLWGLKKAKQVYDVAKNVKDMIFPKK</sequence>
<dbReference type="AlphaFoldDB" id="A0A137NQB6"/>
<protein>
    <recommendedName>
        <fullName evidence="5">Secreted protein</fullName>
    </recommendedName>
</protein>
<proteinExistence type="predicted"/>
<evidence type="ECO:0000256" key="1">
    <source>
        <dbReference type="SAM" id="MobiDB-lite"/>
    </source>
</evidence>
<dbReference type="Proteomes" id="UP000070444">
    <property type="component" value="Unassembled WGS sequence"/>
</dbReference>
<keyword evidence="4" id="KW-1185">Reference proteome</keyword>
<evidence type="ECO:0000313" key="3">
    <source>
        <dbReference type="EMBL" id="KXN64904.1"/>
    </source>
</evidence>
<feature type="compositionally biased region" description="Low complexity" evidence="1">
    <location>
        <begin position="144"/>
        <end position="154"/>
    </location>
</feature>
<dbReference type="EMBL" id="KQ965079">
    <property type="protein sequence ID" value="KXN64904.1"/>
    <property type="molecule type" value="Genomic_DNA"/>
</dbReference>
<keyword evidence="2" id="KW-0732">Signal</keyword>
<organism evidence="3 4">
    <name type="scientific">Conidiobolus coronatus (strain ATCC 28846 / CBS 209.66 / NRRL 28638)</name>
    <name type="common">Delacroixia coronata</name>
    <dbReference type="NCBI Taxonomy" id="796925"/>
    <lineage>
        <taxon>Eukaryota</taxon>
        <taxon>Fungi</taxon>
        <taxon>Fungi incertae sedis</taxon>
        <taxon>Zoopagomycota</taxon>
        <taxon>Entomophthoromycotina</taxon>
        <taxon>Entomophthoromycetes</taxon>
        <taxon>Entomophthorales</taxon>
        <taxon>Ancylistaceae</taxon>
        <taxon>Conidiobolus</taxon>
    </lineage>
</organism>
<accession>A0A137NQB6</accession>
<evidence type="ECO:0000256" key="2">
    <source>
        <dbReference type="SAM" id="SignalP"/>
    </source>
</evidence>
<feature type="region of interest" description="Disordered" evidence="1">
    <location>
        <begin position="137"/>
        <end position="161"/>
    </location>
</feature>
<feature type="signal peptide" evidence="2">
    <location>
        <begin position="1"/>
        <end position="22"/>
    </location>
</feature>
<name>A0A137NQB6_CONC2</name>